<evidence type="ECO:0000259" key="1">
    <source>
        <dbReference type="PROSITE" id="PS51352"/>
    </source>
</evidence>
<dbReference type="SUPFAM" id="SSF52833">
    <property type="entry name" value="Thioredoxin-like"/>
    <property type="match status" value="1"/>
</dbReference>
<dbReference type="PROSITE" id="PS51352">
    <property type="entry name" value="THIOREDOXIN_2"/>
    <property type="match status" value="1"/>
</dbReference>
<dbReference type="CDD" id="cd02970">
    <property type="entry name" value="PRX_like2"/>
    <property type="match status" value="1"/>
</dbReference>
<comment type="caution">
    <text evidence="2">The sequence shown here is derived from an EMBL/GenBank/DDBJ whole genome shotgun (WGS) entry which is preliminary data.</text>
</comment>
<dbReference type="eggNOG" id="COG1225">
    <property type="taxonomic scope" value="Bacteria"/>
</dbReference>
<dbReference type="STRING" id="1238182.C882_1871"/>
<dbReference type="Pfam" id="PF00578">
    <property type="entry name" value="AhpC-TSA"/>
    <property type="match status" value="1"/>
</dbReference>
<protein>
    <recommendedName>
        <fullName evidence="1">Thioredoxin domain-containing protein</fullName>
    </recommendedName>
</protein>
<gene>
    <name evidence="2" type="ORF">C882_1871</name>
</gene>
<organism evidence="2 3">
    <name type="scientific">Caenispirillum salinarum AK4</name>
    <dbReference type="NCBI Taxonomy" id="1238182"/>
    <lineage>
        <taxon>Bacteria</taxon>
        <taxon>Pseudomonadati</taxon>
        <taxon>Pseudomonadota</taxon>
        <taxon>Alphaproteobacteria</taxon>
        <taxon>Rhodospirillales</taxon>
        <taxon>Novispirillaceae</taxon>
        <taxon>Caenispirillum</taxon>
    </lineage>
</organism>
<dbReference type="GO" id="GO:0016209">
    <property type="term" value="F:antioxidant activity"/>
    <property type="evidence" value="ECO:0007669"/>
    <property type="project" value="InterPro"/>
</dbReference>
<dbReference type="InterPro" id="IPR036249">
    <property type="entry name" value="Thioredoxin-like_sf"/>
</dbReference>
<dbReference type="OrthoDB" id="9809746at2"/>
<dbReference type="AlphaFoldDB" id="K9GRJ7"/>
<proteinExistence type="predicted"/>
<sequence>MALKPQQPVPALDLPLVIDTRFDLAEQRPKAFTMLVFYRGLHCPVCKGYLQELNEKINQFRDLGVTAVAVSTDTEDNAKTAWKDWNLGDLPIAYGLPIAQARDWGLYISKGIKADEPKEFSEPGLFLVKPDGTLYATSVNSMPFSRPHFDDVAKAIGFVTDKDYPARGEA</sequence>
<dbReference type="RefSeq" id="WP_009542267.1">
    <property type="nucleotide sequence ID" value="NZ_ANHY01000020.1"/>
</dbReference>
<reference evidence="2 3" key="1">
    <citation type="journal article" date="2013" name="Genome Announc.">
        <title>Draft Genome Sequence of an Alphaproteobacterium, Caenispirillum salinarum AK4(T), Isolated from a Solar Saltern.</title>
        <authorList>
            <person name="Khatri I."/>
            <person name="Singh A."/>
            <person name="Korpole S."/>
            <person name="Pinnaka A.K."/>
            <person name="Subramanian S."/>
        </authorList>
    </citation>
    <scope>NUCLEOTIDE SEQUENCE [LARGE SCALE GENOMIC DNA]</scope>
    <source>
        <strain evidence="2 3">AK4</strain>
    </source>
</reference>
<accession>K9GRJ7</accession>
<dbReference type="Gene3D" id="3.40.30.10">
    <property type="entry name" value="Glutaredoxin"/>
    <property type="match status" value="1"/>
</dbReference>
<dbReference type="GO" id="GO:0016491">
    <property type="term" value="F:oxidoreductase activity"/>
    <property type="evidence" value="ECO:0007669"/>
    <property type="project" value="InterPro"/>
</dbReference>
<dbReference type="Proteomes" id="UP000009881">
    <property type="component" value="Unassembled WGS sequence"/>
</dbReference>
<keyword evidence="3" id="KW-1185">Reference proteome</keyword>
<evidence type="ECO:0000313" key="3">
    <source>
        <dbReference type="Proteomes" id="UP000009881"/>
    </source>
</evidence>
<dbReference type="InterPro" id="IPR000866">
    <property type="entry name" value="AhpC/TSA"/>
</dbReference>
<evidence type="ECO:0000313" key="2">
    <source>
        <dbReference type="EMBL" id="EKV27369.1"/>
    </source>
</evidence>
<feature type="domain" description="Thioredoxin" evidence="1">
    <location>
        <begin position="3"/>
        <end position="161"/>
    </location>
</feature>
<name>K9GRJ7_9PROT</name>
<dbReference type="InterPro" id="IPR013766">
    <property type="entry name" value="Thioredoxin_domain"/>
</dbReference>
<dbReference type="EMBL" id="ANHY01000020">
    <property type="protein sequence ID" value="EKV27369.1"/>
    <property type="molecule type" value="Genomic_DNA"/>
</dbReference>
<dbReference type="PATRIC" id="fig|1238182.3.peg.3825"/>